<feature type="transmembrane region" description="Helical" evidence="6">
    <location>
        <begin position="123"/>
        <end position="142"/>
    </location>
</feature>
<feature type="transmembrane region" description="Helical" evidence="6">
    <location>
        <begin position="162"/>
        <end position="180"/>
    </location>
</feature>
<feature type="transmembrane region" description="Helical" evidence="6">
    <location>
        <begin position="186"/>
        <end position="205"/>
    </location>
</feature>
<dbReference type="AlphaFoldDB" id="A0A1G2P139"/>
<reference evidence="7 8" key="1">
    <citation type="journal article" date="2016" name="Nat. Commun.">
        <title>Thousands of microbial genomes shed light on interconnected biogeochemical processes in an aquifer system.</title>
        <authorList>
            <person name="Anantharaman K."/>
            <person name="Brown C.T."/>
            <person name="Hug L.A."/>
            <person name="Sharon I."/>
            <person name="Castelle C.J."/>
            <person name="Probst A.J."/>
            <person name="Thomas B.C."/>
            <person name="Singh A."/>
            <person name="Wilkins M.J."/>
            <person name="Karaoz U."/>
            <person name="Brodie E.L."/>
            <person name="Williams K.H."/>
            <person name="Hubbard S.S."/>
            <person name="Banfield J.F."/>
        </authorList>
    </citation>
    <scope>NUCLEOTIDE SEQUENCE [LARGE SCALE GENOMIC DNA]</scope>
</reference>
<dbReference type="GO" id="GO:0005886">
    <property type="term" value="C:plasma membrane"/>
    <property type="evidence" value="ECO:0007669"/>
    <property type="project" value="UniProtKB-SubCell"/>
</dbReference>
<keyword evidence="4 6" id="KW-1133">Transmembrane helix</keyword>
<evidence type="ECO:0000256" key="4">
    <source>
        <dbReference type="ARBA" id="ARBA00022989"/>
    </source>
</evidence>
<evidence type="ECO:0000313" key="8">
    <source>
        <dbReference type="Proteomes" id="UP000176429"/>
    </source>
</evidence>
<dbReference type="PANTHER" id="PTHR30250">
    <property type="entry name" value="PST FAMILY PREDICTED COLANIC ACID TRANSPORTER"/>
    <property type="match status" value="1"/>
</dbReference>
<keyword evidence="5 6" id="KW-0472">Membrane</keyword>
<dbReference type="EMBL" id="MHSH01000012">
    <property type="protein sequence ID" value="OHA42067.1"/>
    <property type="molecule type" value="Genomic_DNA"/>
</dbReference>
<feature type="transmembrane region" description="Helical" evidence="6">
    <location>
        <begin position="21"/>
        <end position="42"/>
    </location>
</feature>
<keyword evidence="3 6" id="KW-0812">Transmembrane</keyword>
<proteinExistence type="predicted"/>
<feature type="transmembrane region" description="Helical" evidence="6">
    <location>
        <begin position="91"/>
        <end position="111"/>
    </location>
</feature>
<protein>
    <recommendedName>
        <fullName evidence="9">Polysaccharide biosynthesis protein C-terminal domain-containing protein</fullName>
    </recommendedName>
</protein>
<evidence type="ECO:0000256" key="3">
    <source>
        <dbReference type="ARBA" id="ARBA00022692"/>
    </source>
</evidence>
<keyword evidence="2" id="KW-1003">Cell membrane</keyword>
<evidence type="ECO:0000313" key="7">
    <source>
        <dbReference type="EMBL" id="OHA42067.1"/>
    </source>
</evidence>
<dbReference type="PANTHER" id="PTHR30250:SF11">
    <property type="entry name" value="O-ANTIGEN TRANSPORTER-RELATED"/>
    <property type="match status" value="1"/>
</dbReference>
<dbReference type="Proteomes" id="UP000176429">
    <property type="component" value="Unassembled WGS sequence"/>
</dbReference>
<evidence type="ECO:0008006" key="9">
    <source>
        <dbReference type="Google" id="ProtNLM"/>
    </source>
</evidence>
<evidence type="ECO:0000256" key="5">
    <source>
        <dbReference type="ARBA" id="ARBA00023136"/>
    </source>
</evidence>
<feature type="transmembrane region" description="Helical" evidence="6">
    <location>
        <begin position="306"/>
        <end position="330"/>
    </location>
</feature>
<comment type="subcellular location">
    <subcellularLocation>
        <location evidence="1">Cell membrane</location>
        <topology evidence="1">Multi-pass membrane protein</topology>
    </subcellularLocation>
</comment>
<evidence type="ECO:0000256" key="6">
    <source>
        <dbReference type="SAM" id="Phobius"/>
    </source>
</evidence>
<comment type="caution">
    <text evidence="7">The sequence shown here is derived from an EMBL/GenBank/DDBJ whole genome shotgun (WGS) entry which is preliminary data.</text>
</comment>
<organism evidence="7 8">
    <name type="scientific">Candidatus Taylorbacteria bacterium RIFCSPLOWO2_02_FULL_46_40</name>
    <dbReference type="NCBI Taxonomy" id="1802329"/>
    <lineage>
        <taxon>Bacteria</taxon>
        <taxon>Candidatus Tayloriibacteriota</taxon>
    </lineage>
</organism>
<dbReference type="InterPro" id="IPR050833">
    <property type="entry name" value="Poly_Biosynth_Transport"/>
</dbReference>
<name>A0A1G2P139_9BACT</name>
<gene>
    <name evidence="7" type="ORF">A3H68_03100</name>
</gene>
<evidence type="ECO:0000256" key="1">
    <source>
        <dbReference type="ARBA" id="ARBA00004651"/>
    </source>
</evidence>
<feature type="transmembrane region" description="Helical" evidence="6">
    <location>
        <begin position="336"/>
        <end position="362"/>
    </location>
</feature>
<evidence type="ECO:0000256" key="2">
    <source>
        <dbReference type="ARBA" id="ARBA00022475"/>
    </source>
</evidence>
<feature type="transmembrane region" description="Helical" evidence="6">
    <location>
        <begin position="48"/>
        <end position="70"/>
    </location>
</feature>
<accession>A0A1G2P139</accession>
<sequence>MPKPNFSFSKKFLSGEAHFGFWGIVSKLIGLITTFFLISALSVYQYGVFQLLLSIFSILSSVVAIGAGVVGNDINRFIGLGKEAEAKKLFFQYNSVRLVVGLILSTGLFFGPAILGDTYKPDFILLLKLVSIIVFLETIYTLPRSLLGMRLMFNYSASRSSVYKFFQAGFLAYFFFFSSLTVKEALLSLIVGSVGSLLFLISPMLKAYKPWRGVAVTKENLLFQVFRAHGKWDIANQFVSKIVSSAQIWLVKFFISTEAVAIYSVAQTMFGTVASFFPTKTLGTLVPQAVGDKIKLQRIFEYGNKYLVILAIIMGIGAAIVGPIVIHLIFPKYILSLSYFLVLLFSLPVTAISSVITVFIIAMRRQKYLVYQKALKAITTLPMIFLMIYFGLWGLVAYHLVFSFLLCLSIYRLIRRVPPGFHLEWRNFFRFGAEDKIFISNFWNIFLSFLRKRLPFLAI</sequence>